<dbReference type="InterPro" id="IPR042097">
    <property type="entry name" value="Aminopeptidase_N-like_N_sf"/>
</dbReference>
<dbReference type="InterPro" id="IPR045357">
    <property type="entry name" value="Aminopeptidase_N-like_N"/>
</dbReference>
<dbReference type="Pfam" id="PF17900">
    <property type="entry name" value="Peptidase_M1_N"/>
    <property type="match status" value="1"/>
</dbReference>
<dbReference type="SUPFAM" id="SSF55486">
    <property type="entry name" value="Metalloproteases ('zincins'), catalytic domain"/>
    <property type="match status" value="1"/>
</dbReference>
<dbReference type="GO" id="GO:0016285">
    <property type="term" value="F:alanyl aminopeptidase activity"/>
    <property type="evidence" value="ECO:0007669"/>
    <property type="project" value="UniProtKB-EC"/>
</dbReference>
<dbReference type="InterPro" id="IPR011989">
    <property type="entry name" value="ARM-like"/>
</dbReference>
<comment type="catalytic activity">
    <reaction evidence="1">
        <text>Release of an N-terminal amino acid, Xaa-|-Yaa- from a peptide, amide or arylamide. Xaa is preferably Ala, but may be most amino acids including Pro (slow action). When a terminal hydrophobic residue is followed by a prolyl residue, the two may be released as an intact Xaa-Pro dipeptide.</text>
        <dbReference type="EC" id="3.4.11.2"/>
    </reaction>
</comment>
<dbReference type="GO" id="GO:0042277">
    <property type="term" value="F:peptide binding"/>
    <property type="evidence" value="ECO:0007669"/>
    <property type="project" value="TreeGrafter"/>
</dbReference>
<dbReference type="InterPro" id="IPR014782">
    <property type="entry name" value="Peptidase_M1_dom"/>
</dbReference>
<comment type="similarity">
    <text evidence="3">Belongs to the peptidase M1 family.</text>
</comment>
<dbReference type="InterPro" id="IPR016024">
    <property type="entry name" value="ARM-type_fold"/>
</dbReference>
<dbReference type="GO" id="GO:0016020">
    <property type="term" value="C:membrane"/>
    <property type="evidence" value="ECO:0007669"/>
    <property type="project" value="TreeGrafter"/>
</dbReference>
<keyword evidence="11" id="KW-0482">Metalloprotease</keyword>
<evidence type="ECO:0000256" key="6">
    <source>
        <dbReference type="ARBA" id="ARBA00022438"/>
    </source>
</evidence>
<dbReference type="GO" id="GO:0006508">
    <property type="term" value="P:proteolysis"/>
    <property type="evidence" value="ECO:0007669"/>
    <property type="project" value="UniProtKB-KW"/>
</dbReference>
<feature type="domain" description="Aminopeptidase N-like N-terminal" evidence="13">
    <location>
        <begin position="35"/>
        <end position="225"/>
    </location>
</feature>
<evidence type="ECO:0000256" key="7">
    <source>
        <dbReference type="ARBA" id="ARBA00022670"/>
    </source>
</evidence>
<proteinExistence type="inferred from homology"/>
<keyword evidence="6" id="KW-0031">Aminopeptidase</keyword>
<dbReference type="GO" id="GO:0070006">
    <property type="term" value="F:metalloaminopeptidase activity"/>
    <property type="evidence" value="ECO:0007669"/>
    <property type="project" value="TreeGrafter"/>
</dbReference>
<dbReference type="GO" id="GO:0043171">
    <property type="term" value="P:peptide catabolic process"/>
    <property type="evidence" value="ECO:0007669"/>
    <property type="project" value="TreeGrafter"/>
</dbReference>
<evidence type="ECO:0000256" key="11">
    <source>
        <dbReference type="ARBA" id="ARBA00023049"/>
    </source>
</evidence>
<evidence type="ECO:0000313" key="15">
    <source>
        <dbReference type="Proteomes" id="UP001152599"/>
    </source>
</evidence>
<organism evidence="14 15">
    <name type="scientific">Profundicola chukchiensis</name>
    <dbReference type="NCBI Taxonomy" id="2961959"/>
    <lineage>
        <taxon>Bacteria</taxon>
        <taxon>Pseudomonadati</taxon>
        <taxon>Bacteroidota</taxon>
        <taxon>Flavobacteriia</taxon>
        <taxon>Flavobacteriales</taxon>
        <taxon>Weeksellaceae</taxon>
        <taxon>Profundicola</taxon>
    </lineage>
</organism>
<sequence>MHPKHLFIYLFFCSTFLGFGQEVYHPEAERINNLEHTKLKVSFNYENQTMPGEAWITLKPHFYPTDSLSLNAQSMLIHEVALVKNGKNSKINYEYKNDLLRIDLDKTYKKDEEYTVYIKYTAQPEKVAAAGGSAISDAKGLYFINPKGEDPNKPIQIWTQGEPTSSSAWFPTIDELNQKTSQELYMTVPSEYVTLSNGVLVKQTQNNDNTRTDYWKQTLKHAPYLFFMGVGDFAVIKDKWKNVPVDYYVEHEYAPYAQEIFGNTPEMMTFFSELFDYPYPWDKYSQIVVRDYISGAMENTGAVVHLDRAHQKHGQLVDDNTWEDVIAHELMHHWFGNLVTSESWPNLSMNEAFANYSEYLWREHKYGKASADEHRFEDLQSYFADINFNKDLVRFDYEKVQDMFDHVTYNKGGYILHMLRSYLGDDAFFAGLQKYLKDNQYGKAEAHQLRLAMEEVSGRDLNWFFNQWFYGHGHPKMHVIVEKNATTATVHIKQNQTPLFEFPFAIDVYKNGKAKRHQVWVEKKTVNTFKFKTNQEADLVLVNADHDLIAEITQEFTAQENANRYQWAKDEYTDRMLALQELSGEQLTSEIAEKTLLAALDDPYDGIREQVLSSIEFSSLKNKKGWLSKVENLASSDPETLVQAAALQNLVSLNDKKYMSTFEKALKSESFSVQAAGLLGIMELDKNRALELSEGLDDDVLATSPDLLASLIPYWKSKNDTSHFNVIAELAAFYSFTAMQDPSMAKPAEDAFVWIMSTDSPQATGKVLRLQELVYNQLKESQPMALPYIKMMVERAMKVKTEAAKANPTPSMEKQIEAIQKTLNGMK</sequence>
<evidence type="ECO:0000256" key="9">
    <source>
        <dbReference type="ARBA" id="ARBA00022801"/>
    </source>
</evidence>
<dbReference type="PANTHER" id="PTHR11533">
    <property type="entry name" value="PROTEASE M1 ZINC METALLOPROTEASE"/>
    <property type="match status" value="1"/>
</dbReference>
<evidence type="ECO:0000313" key="14">
    <source>
        <dbReference type="EMBL" id="MDG4946504.1"/>
    </source>
</evidence>
<dbReference type="SUPFAM" id="SSF48371">
    <property type="entry name" value="ARM repeat"/>
    <property type="match status" value="1"/>
</dbReference>
<dbReference type="SUPFAM" id="SSF63737">
    <property type="entry name" value="Leukotriene A4 hydrolase N-terminal domain"/>
    <property type="match status" value="1"/>
</dbReference>
<dbReference type="Gene3D" id="2.60.40.1730">
    <property type="entry name" value="tricorn interacting facor f3 domain"/>
    <property type="match status" value="1"/>
</dbReference>
<dbReference type="AlphaFoldDB" id="A0A9X4MYT2"/>
<evidence type="ECO:0000256" key="2">
    <source>
        <dbReference type="ARBA" id="ARBA00001947"/>
    </source>
</evidence>
<keyword evidence="15" id="KW-1185">Reference proteome</keyword>
<comment type="cofactor">
    <cofactor evidence="2">
        <name>Zn(2+)</name>
        <dbReference type="ChEBI" id="CHEBI:29105"/>
    </cofactor>
</comment>
<dbReference type="PANTHER" id="PTHR11533:SF174">
    <property type="entry name" value="PUROMYCIN-SENSITIVE AMINOPEPTIDASE-RELATED"/>
    <property type="match status" value="1"/>
</dbReference>
<dbReference type="EMBL" id="JANCMU010000005">
    <property type="protein sequence ID" value="MDG4946504.1"/>
    <property type="molecule type" value="Genomic_DNA"/>
</dbReference>
<dbReference type="PRINTS" id="PR00756">
    <property type="entry name" value="ALADIPTASE"/>
</dbReference>
<dbReference type="GO" id="GO:0005615">
    <property type="term" value="C:extracellular space"/>
    <property type="evidence" value="ECO:0007669"/>
    <property type="project" value="TreeGrafter"/>
</dbReference>
<reference evidence="14" key="1">
    <citation type="submission" date="2022-07" db="EMBL/GenBank/DDBJ databases">
        <title>Description and genome-wide analysis of Profundicola chukchiensis gen. nov., sp. nov., marine bacteria isolated from bottom sediments of the Chukchi Sea.</title>
        <authorList>
            <person name="Romanenko L."/>
            <person name="Otstavnykh N."/>
            <person name="Kurilenko V."/>
            <person name="Eremeev V."/>
            <person name="Velansky P."/>
            <person name="Mikhailov V."/>
            <person name="Isaeva M."/>
        </authorList>
    </citation>
    <scope>NUCLEOTIDE SEQUENCE</scope>
    <source>
        <strain evidence="14">KMM 9713</strain>
    </source>
</reference>
<accession>A0A9X4MYT2</accession>
<dbReference type="Pfam" id="PF01433">
    <property type="entry name" value="Peptidase_M1"/>
    <property type="match status" value="1"/>
</dbReference>
<evidence type="ECO:0000256" key="3">
    <source>
        <dbReference type="ARBA" id="ARBA00010136"/>
    </source>
</evidence>
<dbReference type="Gene3D" id="1.25.10.10">
    <property type="entry name" value="Leucine-rich Repeat Variant"/>
    <property type="match status" value="1"/>
</dbReference>
<dbReference type="RefSeq" id="WP_304420897.1">
    <property type="nucleotide sequence ID" value="NZ_JANCMU010000005.1"/>
</dbReference>
<dbReference type="InterPro" id="IPR001930">
    <property type="entry name" value="Peptidase_M1"/>
</dbReference>
<evidence type="ECO:0000256" key="5">
    <source>
        <dbReference type="ARBA" id="ARBA00015611"/>
    </source>
</evidence>
<evidence type="ECO:0000256" key="1">
    <source>
        <dbReference type="ARBA" id="ARBA00000098"/>
    </source>
</evidence>
<dbReference type="GO" id="GO:0008270">
    <property type="term" value="F:zinc ion binding"/>
    <property type="evidence" value="ECO:0007669"/>
    <property type="project" value="InterPro"/>
</dbReference>
<keyword evidence="10" id="KW-0862">Zinc</keyword>
<evidence type="ECO:0000259" key="12">
    <source>
        <dbReference type="Pfam" id="PF01433"/>
    </source>
</evidence>
<dbReference type="InterPro" id="IPR050344">
    <property type="entry name" value="Peptidase_M1_aminopeptidases"/>
</dbReference>
<keyword evidence="8" id="KW-0479">Metal-binding</keyword>
<keyword evidence="7" id="KW-0645">Protease</keyword>
<evidence type="ECO:0000256" key="8">
    <source>
        <dbReference type="ARBA" id="ARBA00022723"/>
    </source>
</evidence>
<dbReference type="Proteomes" id="UP001152599">
    <property type="component" value="Unassembled WGS sequence"/>
</dbReference>
<evidence type="ECO:0000256" key="10">
    <source>
        <dbReference type="ARBA" id="ARBA00022833"/>
    </source>
</evidence>
<comment type="caution">
    <text evidence="14">The sequence shown here is derived from an EMBL/GenBank/DDBJ whole genome shotgun (WGS) entry which is preliminary data.</text>
</comment>
<dbReference type="EC" id="3.4.11.2" evidence="4"/>
<keyword evidence="9" id="KW-0378">Hydrolase</keyword>
<feature type="domain" description="Peptidase M1 membrane alanine aminopeptidase" evidence="12">
    <location>
        <begin position="263"/>
        <end position="468"/>
    </location>
</feature>
<dbReference type="Gene3D" id="1.10.390.10">
    <property type="entry name" value="Neutral Protease Domain 2"/>
    <property type="match status" value="1"/>
</dbReference>
<evidence type="ECO:0000256" key="4">
    <source>
        <dbReference type="ARBA" id="ARBA00012564"/>
    </source>
</evidence>
<protein>
    <recommendedName>
        <fullName evidence="5">Aminopeptidase N</fullName>
        <ecNumber evidence="4">3.4.11.2</ecNumber>
    </recommendedName>
</protein>
<dbReference type="InterPro" id="IPR027268">
    <property type="entry name" value="Peptidase_M4/M1_CTD_sf"/>
</dbReference>
<gene>
    <name evidence="14" type="ORF">NMK71_08765</name>
</gene>
<dbReference type="GO" id="GO:0005737">
    <property type="term" value="C:cytoplasm"/>
    <property type="evidence" value="ECO:0007669"/>
    <property type="project" value="TreeGrafter"/>
</dbReference>
<dbReference type="CDD" id="cd09603">
    <property type="entry name" value="M1_APN_like"/>
    <property type="match status" value="1"/>
</dbReference>
<name>A0A9X4MYT2_9FLAO</name>
<evidence type="ECO:0000259" key="13">
    <source>
        <dbReference type="Pfam" id="PF17900"/>
    </source>
</evidence>